<dbReference type="EMBL" id="VOPW01000001">
    <property type="protein sequence ID" value="TXC66075.1"/>
    <property type="molecule type" value="Genomic_DNA"/>
</dbReference>
<evidence type="ECO:0000313" key="3">
    <source>
        <dbReference type="Proteomes" id="UP000321832"/>
    </source>
</evidence>
<keyword evidence="3" id="KW-1185">Reference proteome</keyword>
<feature type="domain" description="AB hydrolase-1" evidence="1">
    <location>
        <begin position="57"/>
        <end position="269"/>
    </location>
</feature>
<evidence type="ECO:0000259" key="1">
    <source>
        <dbReference type="Pfam" id="PF12697"/>
    </source>
</evidence>
<reference evidence="2" key="1">
    <citation type="submission" date="2019-08" db="EMBL/GenBank/DDBJ databases">
        <authorList>
            <person name="Khan S.A."/>
            <person name="Jeon C.O."/>
            <person name="Jeong S.E."/>
        </authorList>
    </citation>
    <scope>NUCLEOTIDE SEQUENCE [LARGE SCALE GENOMIC DNA]</scope>
    <source>
        <strain evidence="2">KACC 15278</strain>
    </source>
</reference>
<dbReference type="Proteomes" id="UP000321832">
    <property type="component" value="Unassembled WGS sequence"/>
</dbReference>
<dbReference type="AlphaFoldDB" id="A0A5C6U2Y3"/>
<protein>
    <submittedName>
        <fullName evidence="2">Alpha/beta fold hydrolase</fullName>
    </submittedName>
</protein>
<comment type="caution">
    <text evidence="2">The sequence shown here is derived from an EMBL/GenBank/DDBJ whole genome shotgun (WGS) entry which is preliminary data.</text>
</comment>
<organism evidence="2 3">
    <name type="scientific">Piscinibacter aquaticus</name>
    <dbReference type="NCBI Taxonomy" id="392597"/>
    <lineage>
        <taxon>Bacteria</taxon>
        <taxon>Pseudomonadati</taxon>
        <taxon>Pseudomonadota</taxon>
        <taxon>Betaproteobacteria</taxon>
        <taxon>Burkholderiales</taxon>
        <taxon>Sphaerotilaceae</taxon>
        <taxon>Piscinibacter</taxon>
    </lineage>
</organism>
<gene>
    <name evidence="2" type="ORF">FSC37_09510</name>
</gene>
<sequence length="310" mass="34342">MVQRMTPIERAHSFGGQQRLVGIVTEPAQVQSPQQRPMVVILNSGIIHRVGPNRLGVLLAREIAVEGCRVLRFDLSGIGDSEMRPDALPPLEAAFADIREALDWAEGHLGCRSFVLVGLCSGADHAVLYSGGDPRVVGAVIMDPTVPPTAKFRWRRWIRRVTNLELWRRVFTGEASAWQRVLARPGAAEARRSRRGGPDLGSAEVRRYLEDAYRRALADSRELLAVFTDGMPSQHNYAEQLRDALPAVDFSSRCRIAYLHGADHTFSDESQRDKLLALVRSWVREAHLKLIPGVVLAACLSAEVLDLAFA</sequence>
<dbReference type="Gene3D" id="3.40.50.1820">
    <property type="entry name" value="alpha/beta hydrolase"/>
    <property type="match status" value="1"/>
</dbReference>
<dbReference type="Pfam" id="PF12697">
    <property type="entry name" value="Abhydrolase_6"/>
    <property type="match status" value="1"/>
</dbReference>
<dbReference type="InterPro" id="IPR000073">
    <property type="entry name" value="AB_hydrolase_1"/>
</dbReference>
<proteinExistence type="predicted"/>
<dbReference type="InterPro" id="IPR029058">
    <property type="entry name" value="AB_hydrolase_fold"/>
</dbReference>
<name>A0A5C6U2Y3_9BURK</name>
<accession>A0A5C6U2Y3</accession>
<dbReference type="SUPFAM" id="SSF53474">
    <property type="entry name" value="alpha/beta-Hydrolases"/>
    <property type="match status" value="1"/>
</dbReference>
<dbReference type="GO" id="GO:0016787">
    <property type="term" value="F:hydrolase activity"/>
    <property type="evidence" value="ECO:0007669"/>
    <property type="project" value="UniProtKB-KW"/>
</dbReference>
<keyword evidence="2" id="KW-0378">Hydrolase</keyword>
<evidence type="ECO:0000313" key="2">
    <source>
        <dbReference type="EMBL" id="TXC66075.1"/>
    </source>
</evidence>